<evidence type="ECO:0000256" key="8">
    <source>
        <dbReference type="SAM" id="MobiDB-lite"/>
    </source>
</evidence>
<comment type="function">
    <text evidence="1">Negative regulator of transcription elongation.</text>
</comment>
<evidence type="ECO:0000256" key="7">
    <source>
        <dbReference type="PROSITE-ProRule" id="PRU00146"/>
    </source>
</evidence>
<feature type="region of interest" description="Disordered" evidence="8">
    <location>
        <begin position="842"/>
        <end position="872"/>
    </location>
</feature>
<dbReference type="InterPro" id="IPR013083">
    <property type="entry name" value="Znf_RING/FYVE/PHD"/>
</dbReference>
<feature type="compositionally biased region" description="Acidic residues" evidence="8">
    <location>
        <begin position="305"/>
        <end position="316"/>
    </location>
</feature>
<feature type="compositionally biased region" description="Basic and acidic residues" evidence="8">
    <location>
        <begin position="673"/>
        <end position="683"/>
    </location>
</feature>
<dbReference type="GO" id="GO:0005634">
    <property type="term" value="C:nucleus"/>
    <property type="evidence" value="ECO:0007669"/>
    <property type="project" value="TreeGrafter"/>
</dbReference>
<feature type="compositionally biased region" description="Low complexity" evidence="8">
    <location>
        <begin position="895"/>
        <end position="924"/>
    </location>
</feature>
<feature type="region of interest" description="Disordered" evidence="8">
    <location>
        <begin position="107"/>
        <end position="141"/>
    </location>
</feature>
<reference evidence="11 12" key="1">
    <citation type="submission" date="2016-03" db="EMBL/GenBank/DDBJ databases">
        <title>Choanephora cucurbitarum.</title>
        <authorList>
            <person name="Min B."/>
            <person name="Park H."/>
            <person name="Park J.-H."/>
            <person name="Shin H.-D."/>
            <person name="Choi I.-G."/>
        </authorList>
    </citation>
    <scope>NUCLEOTIDE SEQUENCE [LARGE SCALE GENOMIC DNA]</scope>
    <source>
        <strain evidence="11 12">KUS-F28377</strain>
    </source>
</reference>
<dbReference type="InParanoid" id="A0A1C7NM63"/>
<evidence type="ECO:0000256" key="4">
    <source>
        <dbReference type="ARBA" id="ARBA00022723"/>
    </source>
</evidence>
<keyword evidence="4" id="KW-0479">Metal-binding</keyword>
<dbReference type="PROSITE" id="PS50016">
    <property type="entry name" value="ZF_PHD_2"/>
    <property type="match status" value="1"/>
</dbReference>
<evidence type="ECO:0000256" key="6">
    <source>
        <dbReference type="ARBA" id="ARBA00022833"/>
    </source>
</evidence>
<comment type="similarity">
    <text evidence="2">Belongs to the BYE1 family.</text>
</comment>
<protein>
    <recommendedName>
        <fullName evidence="3">Transcription factor BYE1</fullName>
    </recommendedName>
</protein>
<evidence type="ECO:0000256" key="5">
    <source>
        <dbReference type="ARBA" id="ARBA00022771"/>
    </source>
</evidence>
<feature type="region of interest" description="Disordered" evidence="8">
    <location>
        <begin position="663"/>
        <end position="683"/>
    </location>
</feature>
<dbReference type="GO" id="GO:0006368">
    <property type="term" value="P:transcription elongation by RNA polymerase II"/>
    <property type="evidence" value="ECO:0007669"/>
    <property type="project" value="TreeGrafter"/>
</dbReference>
<organism evidence="11 12">
    <name type="scientific">Choanephora cucurbitarum</name>
    <dbReference type="NCBI Taxonomy" id="101091"/>
    <lineage>
        <taxon>Eukaryota</taxon>
        <taxon>Fungi</taxon>
        <taxon>Fungi incertae sedis</taxon>
        <taxon>Mucoromycota</taxon>
        <taxon>Mucoromycotina</taxon>
        <taxon>Mucoromycetes</taxon>
        <taxon>Mucorales</taxon>
        <taxon>Mucorineae</taxon>
        <taxon>Choanephoraceae</taxon>
        <taxon>Choanephoroideae</taxon>
        <taxon>Choanephora</taxon>
    </lineage>
</organism>
<dbReference type="SMART" id="SM00510">
    <property type="entry name" value="TFS2M"/>
    <property type="match status" value="1"/>
</dbReference>
<dbReference type="STRING" id="101091.A0A1C7NM63"/>
<dbReference type="SUPFAM" id="SSF46942">
    <property type="entry name" value="Elongation factor TFIIS domain 2"/>
    <property type="match status" value="1"/>
</dbReference>
<feature type="compositionally biased region" description="Basic residues" evidence="8">
    <location>
        <begin position="944"/>
        <end position="958"/>
    </location>
</feature>
<accession>A0A1C7NM63</accession>
<dbReference type="OrthoDB" id="419537at2759"/>
<keyword evidence="5 7" id="KW-0863">Zinc-finger</keyword>
<dbReference type="InterPro" id="IPR003618">
    <property type="entry name" value="TFIIS_cen_dom"/>
</dbReference>
<dbReference type="FunCoup" id="A0A1C7NM63">
    <property type="interactions" value="212"/>
</dbReference>
<dbReference type="Gene3D" id="1.10.472.30">
    <property type="entry name" value="Transcription elongation factor S-II, central domain"/>
    <property type="match status" value="1"/>
</dbReference>
<proteinExistence type="inferred from homology"/>
<sequence length="977" mass="111608">MDIHNIDDYLDLQDQTATNLLSSEQISQSQHDTEEWHTATPLSHSLLATNENALYRENATEWGLLQNGFDLQGINLTQTIAKGDIVVNTNDHHAFVAPDTLMKQPTVDEPVSEKEEKRVTRSRTAAVPKPAADTPPLSPKKKKTRAKKLYCICQQPYDGKPMVQCDKCEQWFHCTCVSFDPDAEEDIDWSCQNCIEAGSDTQNQELETSIADSSKTNGRQTRRKTQSKCLYSGCNNRTRADSFCSDVCARKHNESTTVAEEADKQEKPRVSRRASMRTAAMSVSSKKLSPPSQRRTGVNRRNFEADEELDKEEEQQDEKHEDSDKEKSAESDKEEHDEYIDEESKVDDKEEAEAEVEPGQEEEEEEEQEDKADSKSPEPFADPSQMTEQENPVRRNVIKNLTTILKTIIESALVDNPDMYDNEKEKLSPEERANSLAKSIENTMLQELGDMAKGQRHRTCGERYKSKFRSLLHNLKDKANKVFQLRVITGDLEPSELVKMSSEDMANPELKSMSELLREKGLKNSVMKLENVPIIKKTHKGDIIMVPNEPSEERSMYSEQVQRELDKIDTKSQSPVTEERKVINSFSPTTSTNNGKMDPLDDILARIGIPNNEETNGKRSSIASAETTDQEAKKRKIALDVEQLLGEEEDTPFEVDEVDINELAEQDEDKQEEDPKTEAMEVDGQRQELPTIWNGRVNMPQVAEFEASARQIGGRQLADEEWSEVLSPTMWIEGRIPTDRVTNYITQTQYSTSREIILIEIQAQGADTNQQSQTLLQYLDSRQRYAVVGHNKTKIKDFYLIPLYKTKQIPDCLYVVRLEERKRDCDLFLGVLVLSKQHSTPTITTSLPQQKTSNSLPPESSSGPITIPPSLSSISIPPQLQYAISQISALQQQQPPSLTVQLPQQQQQQQQQQNPYNYPQPAQVHHTHTHNVHSHNISSQSHHQQQHHRQNHHYQRHPYRQDDHHRNRYQNDHRPSY</sequence>
<evidence type="ECO:0000256" key="2">
    <source>
        <dbReference type="ARBA" id="ARBA00011050"/>
    </source>
</evidence>
<comment type="caution">
    <text evidence="11">The sequence shown here is derived from an EMBL/GenBank/DDBJ whole genome shotgun (WGS) entry which is preliminary data.</text>
</comment>
<dbReference type="GO" id="GO:0000977">
    <property type="term" value="F:RNA polymerase II transcription regulatory region sequence-specific DNA binding"/>
    <property type="evidence" value="ECO:0007669"/>
    <property type="project" value="TreeGrafter"/>
</dbReference>
<dbReference type="Pfam" id="PF00628">
    <property type="entry name" value="PHD"/>
    <property type="match status" value="1"/>
</dbReference>
<evidence type="ECO:0000313" key="11">
    <source>
        <dbReference type="EMBL" id="OBZ90212.1"/>
    </source>
</evidence>
<feature type="region of interest" description="Disordered" evidence="8">
    <location>
        <begin position="255"/>
        <end position="394"/>
    </location>
</feature>
<dbReference type="GO" id="GO:0008270">
    <property type="term" value="F:zinc ion binding"/>
    <property type="evidence" value="ECO:0007669"/>
    <property type="project" value="UniProtKB-KW"/>
</dbReference>
<feature type="compositionally biased region" description="Polar residues" evidence="8">
    <location>
        <begin position="281"/>
        <end position="296"/>
    </location>
</feature>
<dbReference type="PROSITE" id="PS01359">
    <property type="entry name" value="ZF_PHD_1"/>
    <property type="match status" value="1"/>
</dbReference>
<feature type="compositionally biased region" description="Acidic residues" evidence="8">
    <location>
        <begin position="663"/>
        <end position="672"/>
    </location>
</feature>
<dbReference type="GO" id="GO:0031564">
    <property type="term" value="P:transcription antitermination"/>
    <property type="evidence" value="ECO:0007669"/>
    <property type="project" value="TreeGrafter"/>
</dbReference>
<dbReference type="EMBL" id="LUGH01000058">
    <property type="protein sequence ID" value="OBZ90212.1"/>
    <property type="molecule type" value="Genomic_DNA"/>
</dbReference>
<feature type="compositionally biased region" description="Basic and acidic residues" evidence="8">
    <location>
        <begin position="959"/>
        <end position="977"/>
    </location>
</feature>
<dbReference type="PANTHER" id="PTHR11477:SF11">
    <property type="entry name" value="TRANSCRIPTION FACTOR BYE1"/>
    <property type="match status" value="1"/>
</dbReference>
<dbReference type="SMART" id="SM00249">
    <property type="entry name" value="PHD"/>
    <property type="match status" value="1"/>
</dbReference>
<dbReference type="InterPro" id="IPR019787">
    <property type="entry name" value="Znf_PHD-finger"/>
</dbReference>
<evidence type="ECO:0000259" key="9">
    <source>
        <dbReference type="PROSITE" id="PS50016"/>
    </source>
</evidence>
<dbReference type="Gene3D" id="3.30.40.10">
    <property type="entry name" value="Zinc/RING finger domain, C3HC4 (zinc finger)"/>
    <property type="match status" value="1"/>
</dbReference>
<dbReference type="InterPro" id="IPR012921">
    <property type="entry name" value="SPOC_C"/>
</dbReference>
<feature type="compositionally biased region" description="Polar residues" evidence="8">
    <location>
        <begin position="842"/>
        <end position="856"/>
    </location>
</feature>
<feature type="compositionally biased region" description="Low complexity" evidence="8">
    <location>
        <begin position="934"/>
        <end position="943"/>
    </location>
</feature>
<feature type="region of interest" description="Disordered" evidence="8">
    <location>
        <begin position="611"/>
        <end position="632"/>
    </location>
</feature>
<feature type="compositionally biased region" description="Basic and acidic residues" evidence="8">
    <location>
        <begin position="317"/>
        <end position="348"/>
    </location>
</feature>
<dbReference type="SUPFAM" id="SSF57903">
    <property type="entry name" value="FYVE/PHD zinc finger"/>
    <property type="match status" value="1"/>
</dbReference>
<gene>
    <name evidence="11" type="primary">bye1</name>
    <name evidence="11" type="ORF">A0J61_01728</name>
</gene>
<evidence type="ECO:0000256" key="3">
    <source>
        <dbReference type="ARBA" id="ARBA00021616"/>
    </source>
</evidence>
<dbReference type="CDD" id="cd15522">
    <property type="entry name" value="PHD_TAF3"/>
    <property type="match status" value="1"/>
</dbReference>
<dbReference type="InterPro" id="IPR036575">
    <property type="entry name" value="TFIIS_cen_dom_sf"/>
</dbReference>
<dbReference type="PROSITE" id="PS51321">
    <property type="entry name" value="TFIIS_CENTRAL"/>
    <property type="match status" value="1"/>
</dbReference>
<dbReference type="Proteomes" id="UP000093000">
    <property type="component" value="Unassembled WGS sequence"/>
</dbReference>
<dbReference type="Pfam" id="PF07500">
    <property type="entry name" value="TFIIS_M"/>
    <property type="match status" value="1"/>
</dbReference>
<name>A0A1C7NM63_9FUNG</name>
<dbReference type="CDD" id="cd21538">
    <property type="entry name" value="SPOC_TFIIS"/>
    <property type="match status" value="1"/>
</dbReference>
<feature type="region of interest" description="Disordered" evidence="8">
    <location>
        <begin position="895"/>
        <end position="977"/>
    </location>
</feature>
<dbReference type="PANTHER" id="PTHR11477">
    <property type="entry name" value="TRANSCRIPTION FACTOR S-II ZINC FINGER DOMAIN-CONTAINING PROTEIN"/>
    <property type="match status" value="1"/>
</dbReference>
<feature type="domain" description="TFIIS central" evidence="10">
    <location>
        <begin position="393"/>
        <end position="533"/>
    </location>
</feature>
<dbReference type="InterPro" id="IPR019786">
    <property type="entry name" value="Zinc_finger_PHD-type_CS"/>
</dbReference>
<dbReference type="AlphaFoldDB" id="A0A1C7NM63"/>
<evidence type="ECO:0000256" key="1">
    <source>
        <dbReference type="ARBA" id="ARBA00002311"/>
    </source>
</evidence>
<feature type="compositionally biased region" description="Low complexity" evidence="8">
    <location>
        <begin position="857"/>
        <end position="872"/>
    </location>
</feature>
<dbReference type="Pfam" id="PF07744">
    <property type="entry name" value="SPOC"/>
    <property type="match status" value="1"/>
</dbReference>
<feature type="compositionally biased region" description="Polar residues" evidence="8">
    <location>
        <begin position="612"/>
        <end position="627"/>
    </location>
</feature>
<dbReference type="GO" id="GO:0006362">
    <property type="term" value="P:transcription elongation by RNA polymerase I"/>
    <property type="evidence" value="ECO:0007669"/>
    <property type="project" value="TreeGrafter"/>
</dbReference>
<feature type="domain" description="PHD-type" evidence="9">
    <location>
        <begin position="148"/>
        <end position="197"/>
    </location>
</feature>
<dbReference type="InterPro" id="IPR011011">
    <property type="entry name" value="Znf_FYVE_PHD"/>
</dbReference>
<feature type="compositionally biased region" description="Acidic residues" evidence="8">
    <location>
        <begin position="349"/>
        <end position="370"/>
    </location>
</feature>
<dbReference type="InterPro" id="IPR001965">
    <property type="entry name" value="Znf_PHD"/>
</dbReference>
<evidence type="ECO:0000313" key="12">
    <source>
        <dbReference type="Proteomes" id="UP000093000"/>
    </source>
</evidence>
<dbReference type="GO" id="GO:0031440">
    <property type="term" value="P:regulation of mRNA 3'-end processing"/>
    <property type="evidence" value="ECO:0007669"/>
    <property type="project" value="TreeGrafter"/>
</dbReference>
<evidence type="ECO:0000259" key="10">
    <source>
        <dbReference type="PROSITE" id="PS51321"/>
    </source>
</evidence>
<keyword evidence="6" id="KW-0862">Zinc</keyword>
<keyword evidence="12" id="KW-1185">Reference proteome</keyword>
<dbReference type="GO" id="GO:0001139">
    <property type="term" value="F:RNA polymerase II complex recruiting activity"/>
    <property type="evidence" value="ECO:0007669"/>
    <property type="project" value="TreeGrafter"/>
</dbReference>